<proteinExistence type="inferred from homology"/>
<evidence type="ECO:0000256" key="1">
    <source>
        <dbReference type="ARBA" id="ARBA00004141"/>
    </source>
</evidence>
<feature type="transmembrane region" description="Helical" evidence="6">
    <location>
        <begin position="41"/>
        <end position="60"/>
    </location>
</feature>
<reference evidence="7 8" key="1">
    <citation type="submission" date="2020-10" db="EMBL/GenBank/DDBJ databases">
        <authorList>
            <person name="Castelo-Branco R."/>
            <person name="Eusebio N."/>
            <person name="Adriana R."/>
            <person name="Vieira A."/>
            <person name="Brugerolle De Fraissinette N."/>
            <person name="Rezende De Castro R."/>
            <person name="Schneider M.P."/>
            <person name="Vasconcelos V."/>
            <person name="Leao P.N."/>
        </authorList>
    </citation>
    <scope>NUCLEOTIDE SEQUENCE [LARGE SCALE GENOMIC DNA]</scope>
    <source>
        <strain evidence="7 8">LEGE 00031</strain>
    </source>
</reference>
<dbReference type="RefSeq" id="WP_194020872.1">
    <property type="nucleotide sequence ID" value="NZ_JADEVV010000067.1"/>
</dbReference>
<keyword evidence="8" id="KW-1185">Reference proteome</keyword>
<dbReference type="Proteomes" id="UP000658720">
    <property type="component" value="Unassembled WGS sequence"/>
</dbReference>
<feature type="transmembrane region" description="Helical" evidence="6">
    <location>
        <begin position="222"/>
        <end position="247"/>
    </location>
</feature>
<evidence type="ECO:0000256" key="4">
    <source>
        <dbReference type="ARBA" id="ARBA00022989"/>
    </source>
</evidence>
<feature type="transmembrane region" description="Helical" evidence="6">
    <location>
        <begin position="66"/>
        <end position="83"/>
    </location>
</feature>
<feature type="transmembrane region" description="Helical" evidence="6">
    <location>
        <begin position="95"/>
        <end position="118"/>
    </location>
</feature>
<sequence>MKYALIELDWADIGWMLGLLGTAIALLQWQGLNMTGQLIWAGGRTILQLIVVGYFLAVVFSLDNAWAVLLVLAIMLTIAAVVARNRINPRSKSLFGWLWLSLGASTAISLGYALVVIIQPPQWYSPQYLIPLTGMILGQTMNSASLAGERLASAIQQNPREIETHLCLGATPGQAIASYRKAAIRASLIPTVNQMMVVGLVSLPGMLTGQVLAGGDPLNASVYQILIMFLILLTNTLSTIAVTTTVYRQYFNQHQQLLV</sequence>
<keyword evidence="3 6" id="KW-0812">Transmembrane</keyword>
<dbReference type="Pfam" id="PF03649">
    <property type="entry name" value="UPF0014"/>
    <property type="match status" value="1"/>
</dbReference>
<name>A0ABR9VVY1_9SYNC</name>
<evidence type="ECO:0000313" key="8">
    <source>
        <dbReference type="Proteomes" id="UP000658720"/>
    </source>
</evidence>
<gene>
    <name evidence="7" type="primary">fetB</name>
    <name evidence="7" type="ORF">IQ217_17055</name>
</gene>
<evidence type="ECO:0000256" key="5">
    <source>
        <dbReference type="ARBA" id="ARBA00023136"/>
    </source>
</evidence>
<feature type="transmembrane region" description="Helical" evidence="6">
    <location>
        <begin position="12"/>
        <end position="29"/>
    </location>
</feature>
<comment type="caution">
    <text evidence="7">The sequence shown here is derived from an EMBL/GenBank/DDBJ whole genome shotgun (WGS) entry which is preliminary data.</text>
</comment>
<dbReference type="PANTHER" id="PTHR30028">
    <property type="entry name" value="UPF0014 INNER MEMBRANE PROTEIN YBBM-RELATED"/>
    <property type="match status" value="1"/>
</dbReference>
<evidence type="ECO:0000256" key="3">
    <source>
        <dbReference type="ARBA" id="ARBA00022692"/>
    </source>
</evidence>
<dbReference type="PANTHER" id="PTHR30028:SF0">
    <property type="entry name" value="PROTEIN ALUMINUM SENSITIVE 3"/>
    <property type="match status" value="1"/>
</dbReference>
<evidence type="ECO:0000256" key="2">
    <source>
        <dbReference type="ARBA" id="ARBA00005268"/>
    </source>
</evidence>
<organism evidence="7 8">
    <name type="scientific">Synechocystis salina LEGE 00031</name>
    <dbReference type="NCBI Taxonomy" id="1828736"/>
    <lineage>
        <taxon>Bacteria</taxon>
        <taxon>Bacillati</taxon>
        <taxon>Cyanobacteriota</taxon>
        <taxon>Cyanophyceae</taxon>
        <taxon>Synechococcales</taxon>
        <taxon>Merismopediaceae</taxon>
        <taxon>Synechocystis</taxon>
    </lineage>
</organism>
<protein>
    <submittedName>
        <fullName evidence="7">Iron export ABC transporter permease subunit FetB</fullName>
    </submittedName>
</protein>
<comment type="similarity">
    <text evidence="2">Belongs to the UPF0014 family.</text>
</comment>
<keyword evidence="4 6" id="KW-1133">Transmembrane helix</keyword>
<keyword evidence="5 6" id="KW-0472">Membrane</keyword>
<evidence type="ECO:0000313" key="7">
    <source>
        <dbReference type="EMBL" id="MBE9255512.1"/>
    </source>
</evidence>
<evidence type="ECO:0000256" key="6">
    <source>
        <dbReference type="SAM" id="Phobius"/>
    </source>
</evidence>
<dbReference type="InterPro" id="IPR005226">
    <property type="entry name" value="UPF0014_fam"/>
</dbReference>
<accession>A0ABR9VVY1</accession>
<dbReference type="EMBL" id="JADEVV010000067">
    <property type="protein sequence ID" value="MBE9255512.1"/>
    <property type="molecule type" value="Genomic_DNA"/>
</dbReference>
<comment type="subcellular location">
    <subcellularLocation>
        <location evidence="1">Membrane</location>
        <topology evidence="1">Multi-pass membrane protein</topology>
    </subcellularLocation>
</comment>